<name>J3M859_ORYBR</name>
<dbReference type="GO" id="GO:0003700">
    <property type="term" value="F:DNA-binding transcription factor activity"/>
    <property type="evidence" value="ECO:0007669"/>
    <property type="project" value="InterPro"/>
</dbReference>
<reference evidence="8" key="1">
    <citation type="journal article" date="2013" name="Nat. Commun.">
        <title>Whole-genome sequencing of Oryza brachyantha reveals mechanisms underlying Oryza genome evolution.</title>
        <authorList>
            <person name="Chen J."/>
            <person name="Huang Q."/>
            <person name="Gao D."/>
            <person name="Wang J."/>
            <person name="Lang Y."/>
            <person name="Liu T."/>
            <person name="Li B."/>
            <person name="Bai Z."/>
            <person name="Luis Goicoechea J."/>
            <person name="Liang C."/>
            <person name="Chen C."/>
            <person name="Zhang W."/>
            <person name="Sun S."/>
            <person name="Liao Y."/>
            <person name="Zhang X."/>
            <person name="Yang L."/>
            <person name="Song C."/>
            <person name="Wang M."/>
            <person name="Shi J."/>
            <person name="Liu G."/>
            <person name="Liu J."/>
            <person name="Zhou H."/>
            <person name="Zhou W."/>
            <person name="Yu Q."/>
            <person name="An N."/>
            <person name="Chen Y."/>
            <person name="Cai Q."/>
            <person name="Wang B."/>
            <person name="Liu B."/>
            <person name="Min J."/>
            <person name="Huang Y."/>
            <person name="Wu H."/>
            <person name="Li Z."/>
            <person name="Zhang Y."/>
            <person name="Yin Y."/>
            <person name="Song W."/>
            <person name="Jiang J."/>
            <person name="Jackson S.A."/>
            <person name="Wing R.A."/>
            <person name="Wang J."/>
            <person name="Chen M."/>
        </authorList>
    </citation>
    <scope>NUCLEOTIDE SEQUENCE [LARGE SCALE GENOMIC DNA]</scope>
    <source>
        <strain evidence="8">cv. IRGC 101232</strain>
    </source>
</reference>
<dbReference type="SUPFAM" id="SSF118290">
    <property type="entry name" value="WRKY DNA-binding domain"/>
    <property type="match status" value="1"/>
</dbReference>
<dbReference type="InterPro" id="IPR003657">
    <property type="entry name" value="WRKY_dom"/>
</dbReference>
<keyword evidence="9" id="KW-1185">Reference proteome</keyword>
<evidence type="ECO:0000256" key="1">
    <source>
        <dbReference type="ARBA" id="ARBA00004123"/>
    </source>
</evidence>
<feature type="compositionally biased region" description="Polar residues" evidence="6">
    <location>
        <begin position="221"/>
        <end position="239"/>
    </location>
</feature>
<proteinExistence type="predicted"/>
<evidence type="ECO:0000256" key="6">
    <source>
        <dbReference type="SAM" id="MobiDB-lite"/>
    </source>
</evidence>
<dbReference type="PANTHER" id="PTHR32096">
    <property type="entry name" value="WRKY TRANSCRIPTION FACTOR 30-RELATED-RELATED"/>
    <property type="match status" value="1"/>
</dbReference>
<dbReference type="eggNOG" id="ENOG502R7AM">
    <property type="taxonomic scope" value="Eukaryota"/>
</dbReference>
<dbReference type="EnsemblPlants" id="OB05G27830.1">
    <property type="protein sequence ID" value="OB05G27830.1"/>
    <property type="gene ID" value="OB05G27830"/>
</dbReference>
<evidence type="ECO:0000313" key="8">
    <source>
        <dbReference type="EnsemblPlants" id="OB05G27830.1"/>
    </source>
</evidence>
<evidence type="ECO:0000313" key="9">
    <source>
        <dbReference type="Proteomes" id="UP000006038"/>
    </source>
</evidence>
<dbReference type="GO" id="GO:0005634">
    <property type="term" value="C:nucleus"/>
    <property type="evidence" value="ECO:0007669"/>
    <property type="project" value="UniProtKB-SubCell"/>
</dbReference>
<dbReference type="GO" id="GO:0000976">
    <property type="term" value="F:transcription cis-regulatory region binding"/>
    <property type="evidence" value="ECO:0007669"/>
    <property type="project" value="TreeGrafter"/>
</dbReference>
<dbReference type="OMA" id="MEDGFIW"/>
<dbReference type="Pfam" id="PF03106">
    <property type="entry name" value="WRKY"/>
    <property type="match status" value="1"/>
</dbReference>
<evidence type="ECO:0000256" key="4">
    <source>
        <dbReference type="ARBA" id="ARBA00023163"/>
    </source>
</evidence>
<dbReference type="Proteomes" id="UP000006038">
    <property type="component" value="Chromosome 5"/>
</dbReference>
<evidence type="ECO:0000259" key="7">
    <source>
        <dbReference type="PROSITE" id="PS50811"/>
    </source>
</evidence>
<keyword evidence="2" id="KW-0805">Transcription regulation</keyword>
<evidence type="ECO:0000256" key="3">
    <source>
        <dbReference type="ARBA" id="ARBA00023125"/>
    </source>
</evidence>
<reference evidence="8" key="2">
    <citation type="submission" date="2013-04" db="UniProtKB">
        <authorList>
            <consortium name="EnsemblPlants"/>
        </authorList>
    </citation>
    <scope>IDENTIFICATION</scope>
</reference>
<feature type="region of interest" description="Disordered" evidence="6">
    <location>
        <begin position="221"/>
        <end position="272"/>
    </location>
</feature>
<dbReference type="Gene3D" id="2.20.25.80">
    <property type="entry name" value="WRKY domain"/>
    <property type="match status" value="1"/>
</dbReference>
<evidence type="ECO:0000256" key="2">
    <source>
        <dbReference type="ARBA" id="ARBA00023015"/>
    </source>
</evidence>
<dbReference type="InterPro" id="IPR036576">
    <property type="entry name" value="WRKY_dom_sf"/>
</dbReference>
<dbReference type="HOGENOM" id="CLU_075175_0_0_1"/>
<dbReference type="AlphaFoldDB" id="J3M859"/>
<feature type="compositionally biased region" description="Basic and acidic residues" evidence="6">
    <location>
        <begin position="240"/>
        <end position="258"/>
    </location>
</feature>
<keyword evidence="3" id="KW-0238">DNA-binding</keyword>
<keyword evidence="5" id="KW-0539">Nucleus</keyword>
<protein>
    <recommendedName>
        <fullName evidence="7">WRKY domain-containing protein</fullName>
    </recommendedName>
</protein>
<feature type="compositionally biased region" description="Low complexity" evidence="6">
    <location>
        <begin position="259"/>
        <end position="272"/>
    </location>
</feature>
<organism evidence="8">
    <name type="scientific">Oryza brachyantha</name>
    <name type="common">malo sina</name>
    <dbReference type="NCBI Taxonomy" id="4533"/>
    <lineage>
        <taxon>Eukaryota</taxon>
        <taxon>Viridiplantae</taxon>
        <taxon>Streptophyta</taxon>
        <taxon>Embryophyta</taxon>
        <taxon>Tracheophyta</taxon>
        <taxon>Spermatophyta</taxon>
        <taxon>Magnoliopsida</taxon>
        <taxon>Liliopsida</taxon>
        <taxon>Poales</taxon>
        <taxon>Poaceae</taxon>
        <taxon>BOP clade</taxon>
        <taxon>Oryzoideae</taxon>
        <taxon>Oryzeae</taxon>
        <taxon>Oryzinae</taxon>
        <taxon>Oryza</taxon>
    </lineage>
</organism>
<dbReference type="Gramene" id="OB05G27830.1">
    <property type="protein sequence ID" value="OB05G27830.1"/>
    <property type="gene ID" value="OB05G27830"/>
</dbReference>
<dbReference type="InterPro" id="IPR044810">
    <property type="entry name" value="WRKY_plant"/>
</dbReference>
<evidence type="ECO:0000256" key="5">
    <source>
        <dbReference type="ARBA" id="ARBA00023242"/>
    </source>
</evidence>
<dbReference type="SMART" id="SM00774">
    <property type="entry name" value="WRKY"/>
    <property type="match status" value="1"/>
</dbReference>
<comment type="subcellular location">
    <subcellularLocation>
        <location evidence="1">Nucleus</location>
    </subcellularLocation>
</comment>
<dbReference type="STRING" id="4533.J3M859"/>
<keyword evidence="4" id="KW-0804">Transcription</keyword>
<dbReference type="PANTHER" id="PTHR32096:SF146">
    <property type="entry name" value="WRKY TRANSCRIPTION FACTOR 19-RELATED"/>
    <property type="match status" value="1"/>
</dbReference>
<dbReference type="PROSITE" id="PS50811">
    <property type="entry name" value="WRKY"/>
    <property type="match status" value="1"/>
</dbReference>
<sequence length="313" mass="32834">MALIATGATPAASVASELIAQGRESAAALEALLQGASLPPAHGGLQSLAAEILRCCDRALAVMRGDEAESSTGGGAAAACGVKRKTAAAQATRKRRVGGGGAAPATRVETARTSEDGFLWRKYGQKDIKNSKHPRLYFRCSYKEDDGCKATRQVQQSEDDPSLYVITYFGEHTCSGKTAAAAVDDVDDDDAASSRHFVINFGSATASSGAPPLLYSSDSNGGVLSETTLSSSPPQSMRSPEQDREDSGVMMTKEEPVDSRPASAGSSPADDASCASLAMEPLIDNLNWDKFGDSSFVDIDEFMNFGEIDLFQI</sequence>
<accession>J3M859</accession>
<feature type="domain" description="WRKY" evidence="7">
    <location>
        <begin position="109"/>
        <end position="172"/>
    </location>
</feature>